<reference evidence="1" key="8">
    <citation type="journal article" date="2018" name="J. ISSAAS">
        <title>In Silico Identification of Three Types of Integrative and Conjugative Elements (ICEs) in Elizabethkingia anophelis Strains Isolated from Around the World.</title>
        <authorList>
            <person name="Xu J."/>
            <person name="Pei D."/>
            <person name="Nicholson A."/>
            <person name="Lan Y."/>
            <person name="Xia Q."/>
        </authorList>
    </citation>
    <scope>NUCLEOTIDE SEQUENCE</scope>
</reference>
<reference evidence="1" key="2">
    <citation type="journal article" date="2014" name="PLoS ONE">
        <title>Insights from the genome annotation of Elizabethkingia anophelis from the malaria vector Anopheles gambiae.</title>
        <authorList>
            <person name="Kukutla P."/>
            <person name="Lindberg B.G."/>
            <person name="Pei D."/>
            <person name="Rayl M."/>
            <person name="Yu W."/>
            <person name="Steritz M."/>
            <person name="Faye I."/>
            <person name="Xu J."/>
        </authorList>
    </citation>
    <scope>NUCLEOTIDE SEQUENCE</scope>
</reference>
<sequence>METKAIATKFVRHEVPDLEALKSSKVYQLREKLNKGERLSRAEKLACRSRKPQRLF</sequence>
<dbReference type="AlphaFoldDB" id="A0A455ZCR7"/>
<name>A0A455ZCR7_9FLAO</name>
<accession>A0A455ZCR7</accession>
<evidence type="ECO:0000313" key="1">
    <source>
        <dbReference type="EMBL" id="DAC74444.1"/>
    </source>
</evidence>
<dbReference type="EMBL" id="BK010590">
    <property type="protein sequence ID" value="DAC74444.1"/>
    <property type="molecule type" value="Genomic_DNA"/>
</dbReference>
<proteinExistence type="predicted"/>
<protein>
    <submittedName>
        <fullName evidence="1">Uncharacterized protein</fullName>
    </submittedName>
</protein>
<reference evidence="1" key="3">
    <citation type="journal article" date="2016" name="Genome Announc.">
        <title>Complete Genome Sequences of Four Strains from the 2015-2016 Elizabethkingia anophelis Outbreak.</title>
        <authorList>
            <person name="Nicholson A.C."/>
            <person name="Whitney A.M."/>
            <person name="Emery B.D."/>
            <person name="Bell M.E."/>
            <person name="Gartin J.T."/>
            <person name="Humrighouse B.W."/>
            <person name="Loparev V.N."/>
            <person name="Batra D."/>
            <person name="Sheth M."/>
            <person name="Rowe L.A."/>
            <person name="Juieng P."/>
            <person name="Knipe K."/>
            <person name="Gulvik C."/>
            <person name="McQuiston J.R."/>
        </authorList>
    </citation>
    <scope>NUCLEOTIDE SEQUENCE</scope>
</reference>
<reference evidence="1" key="5">
    <citation type="journal article" date="2017" name="Genome Announc.">
        <title>Complete Circularized Genome Sequences of Four Strains of Elizabethkingia anophelis, Including Two Novel Strains Isolated from Wild-Caught Anopheles sinensis.</title>
        <authorList>
            <person name="Pei D."/>
            <person name="Nicholson A.C."/>
            <person name="Jiang J."/>
            <person name="Chen H."/>
            <person name="Whitney A.M."/>
            <person name="Villarma A."/>
            <person name="Bell M."/>
            <person name="Humrighouse B."/>
            <person name="Rowe L.A."/>
            <person name="Sheth M."/>
            <person name="Batra D."/>
            <person name="Juieng P."/>
            <person name="Loparev V.N."/>
            <person name="McQuiston J.R."/>
            <person name="Lan Y."/>
            <person name="Ma Y."/>
            <person name="Xu J."/>
        </authorList>
    </citation>
    <scope>NUCLEOTIDE SEQUENCE</scope>
</reference>
<reference evidence="1" key="4">
    <citation type="journal article" date="2016" name="Sci. Rep.">
        <title>Genomic epidemiology and global diversity of the emerging bacterial pathogen Elizabethkingia anophelis.</title>
        <authorList>
            <person name="Breurec S."/>
            <person name="Criscuolo A."/>
            <person name="Diancourt L."/>
            <person name="Rendueles O."/>
            <person name="Vandenbogaert M."/>
            <person name="Passet V."/>
            <person name="Caro V."/>
            <person name="Rocha E.P."/>
            <person name="Touchon M."/>
            <person name="Brisse S."/>
        </authorList>
    </citation>
    <scope>NUCLEOTIDE SEQUENCE</scope>
</reference>
<reference evidence="1" key="6">
    <citation type="journal article" date="2017" name="Nat. Commun.">
        <title>Evolutionary dynamics and genomic features of the Elizabethkingia anophelis 2015 to 2016 Wisconsin outbreak strain.</title>
        <authorList>
            <person name="Perrin A."/>
            <person name="Larsonneur E."/>
            <person name="Nicholson A.C."/>
            <person name="Edwards D.J."/>
            <person name="Gundlach K.M."/>
            <person name="Whitney A.M."/>
            <person name="Gulvik C.A."/>
            <person name="Bell M.E."/>
            <person name="Rendueles O."/>
            <person name="Cury J."/>
            <person name="Hugon P."/>
            <person name="Clermont D."/>
            <person name="Enouf V."/>
            <person name="Loparev V."/>
            <person name="Juieng P."/>
            <person name="Monson T."/>
            <person name="Warshauer D."/>
            <person name="Elbadawi L.I."/>
            <person name="Walters M.S."/>
            <person name="Crist M.B."/>
            <person name="Noble-Wang J."/>
            <person name="Borlaug G."/>
            <person name="Rocha E.P.C."/>
            <person name="Criscuolo A."/>
            <person name="Touchon M."/>
            <person name="Davis J.P."/>
            <person name="Holt K.E."/>
            <person name="McQuiston J.R."/>
            <person name="Brisse S."/>
        </authorList>
    </citation>
    <scope>NUCLEOTIDE SEQUENCE</scope>
</reference>
<reference evidence="1" key="7">
    <citation type="journal article" date="2017" name="Sci. Rep.">
        <title>Genomic features, phylogenetic relationships, and comparative genomics of Elizabethkingia anophelis strain EM361-97 isolated in Taiwan.</title>
        <authorList>
            <person name="Lin J.N."/>
            <person name="Lai C.H."/>
            <person name="Yang C.H."/>
            <person name="Huang Y.H."/>
            <person name="Lin H.H."/>
        </authorList>
    </citation>
    <scope>NUCLEOTIDE SEQUENCE</scope>
</reference>
<organism evidence="1">
    <name type="scientific">Elizabethkingia anophelis</name>
    <dbReference type="NCBI Taxonomy" id="1117645"/>
    <lineage>
        <taxon>Bacteria</taxon>
        <taxon>Pseudomonadati</taxon>
        <taxon>Bacteroidota</taxon>
        <taxon>Flavobacteriia</taxon>
        <taxon>Flavobacteriales</taxon>
        <taxon>Weeksellaceae</taxon>
        <taxon>Elizabethkingia</taxon>
    </lineage>
</organism>
<reference evidence="1" key="1">
    <citation type="journal article" date="2014" name="Genome Biol. Evol.">
        <title>Comparative genomic analysis of malaria mosquito vector-associated novel pathogen Elizabethkingia anophelis.</title>
        <authorList>
            <person name="Teo J."/>
            <person name="Tan S.Y."/>
            <person name="Liu Y."/>
            <person name="Tay M."/>
            <person name="Ding Y."/>
            <person name="Li Y."/>
            <person name="Kjelleberg S."/>
            <person name="Givskov M."/>
            <person name="Lin R.T."/>
            <person name="Yang L."/>
        </authorList>
    </citation>
    <scope>NUCLEOTIDE SEQUENCE</scope>
</reference>